<sequence length="104" mass="11467">MTSQNQTLAPHQAKPHEVNVRVQYPAAEKPYHAHLDPTTTVGQLKLEVLRTFGLMDGAAEDGGTVHYELVYERSKLSDPNQTLGQLLGGHPEAKFTLTQFITQG</sequence>
<proteinExistence type="predicted"/>
<dbReference type="EMBL" id="AP026561">
    <property type="protein sequence ID" value="BDP43348.1"/>
    <property type="molecule type" value="Genomic_DNA"/>
</dbReference>
<evidence type="ECO:0000313" key="1">
    <source>
        <dbReference type="EMBL" id="BDP43348.1"/>
    </source>
</evidence>
<reference evidence="1" key="1">
    <citation type="submission" date="2022-07" db="EMBL/GenBank/DDBJ databases">
        <title>Complete Genome Sequence of the Radioresistant Bacterium Deinococcus aetherius ST0316, Isolated from the Air Dust collected in Lower Stratosphere above Japan.</title>
        <authorList>
            <person name="Satoh K."/>
            <person name="Hagiwara K."/>
            <person name="Katsumata K."/>
            <person name="Kubo A."/>
            <person name="Yokobori S."/>
            <person name="Yamagishi A."/>
            <person name="Oono Y."/>
            <person name="Narumi I."/>
        </authorList>
    </citation>
    <scope>NUCLEOTIDE SEQUENCE</scope>
    <source>
        <strain evidence="1">ST0316</strain>
        <plasmid evidence="1">pDAETH-1</plasmid>
    </source>
</reference>
<accession>A0ABN6RJ60</accession>
<keyword evidence="1" id="KW-0614">Plasmid</keyword>
<organism evidence="1 2">
    <name type="scientific">Deinococcus aetherius</name>
    <dbReference type="NCBI Taxonomy" id="200252"/>
    <lineage>
        <taxon>Bacteria</taxon>
        <taxon>Thermotogati</taxon>
        <taxon>Deinococcota</taxon>
        <taxon>Deinococci</taxon>
        <taxon>Deinococcales</taxon>
        <taxon>Deinococcaceae</taxon>
        <taxon>Deinococcus</taxon>
    </lineage>
</organism>
<dbReference type="Proteomes" id="UP001064971">
    <property type="component" value="Plasmid pDAETH-1"/>
</dbReference>
<protein>
    <recommendedName>
        <fullName evidence="3">Ubiquitin-like domain-containing protein</fullName>
    </recommendedName>
</protein>
<dbReference type="RefSeq" id="WP_264777834.1">
    <property type="nucleotide sequence ID" value="NZ_AP026561.1"/>
</dbReference>
<keyword evidence="2" id="KW-1185">Reference proteome</keyword>
<evidence type="ECO:0000313" key="2">
    <source>
        <dbReference type="Proteomes" id="UP001064971"/>
    </source>
</evidence>
<gene>
    <name evidence="1" type="ORF">DAETH_33170</name>
</gene>
<evidence type="ECO:0008006" key="3">
    <source>
        <dbReference type="Google" id="ProtNLM"/>
    </source>
</evidence>
<geneLocation type="plasmid" evidence="1 2">
    <name>pDAETH-1</name>
</geneLocation>
<name>A0ABN6RJ60_9DEIO</name>